<evidence type="ECO:0000256" key="2">
    <source>
        <dbReference type="SAM" id="SignalP"/>
    </source>
</evidence>
<dbReference type="Proteomes" id="UP000325313">
    <property type="component" value="Unassembled WGS sequence"/>
</dbReference>
<evidence type="ECO:0008006" key="7">
    <source>
        <dbReference type="Google" id="ProtNLM"/>
    </source>
</evidence>
<keyword evidence="5" id="KW-1185">Reference proteome</keyword>
<dbReference type="EMBL" id="VSWC01000106">
    <property type="protein sequence ID" value="KAA1085516.1"/>
    <property type="molecule type" value="Genomic_DNA"/>
</dbReference>
<evidence type="ECO:0000313" key="4">
    <source>
        <dbReference type="EMBL" id="KAA1135936.1"/>
    </source>
</evidence>
<reference evidence="5 6" key="1">
    <citation type="submission" date="2019-05" db="EMBL/GenBank/DDBJ databases">
        <title>Emergence of the Ug99 lineage of the wheat stem rust pathogen through somatic hybridization.</title>
        <authorList>
            <person name="Li F."/>
            <person name="Upadhyaya N.M."/>
            <person name="Sperschneider J."/>
            <person name="Matny O."/>
            <person name="Nguyen-Phuc H."/>
            <person name="Mago R."/>
            <person name="Raley C."/>
            <person name="Miller M.E."/>
            <person name="Silverstein K.A.T."/>
            <person name="Henningsen E."/>
            <person name="Hirsch C.D."/>
            <person name="Visser B."/>
            <person name="Pretorius Z.A."/>
            <person name="Steffenson B.J."/>
            <person name="Schwessinger B."/>
            <person name="Dodds P.N."/>
            <person name="Figueroa M."/>
        </authorList>
    </citation>
    <scope>NUCLEOTIDE SEQUENCE [LARGE SCALE GENOMIC DNA]</scope>
    <source>
        <strain evidence="3">21-0</strain>
        <strain evidence="4 6">Ug99</strain>
    </source>
</reference>
<accession>A0A5B0N9W1</accession>
<dbReference type="AlphaFoldDB" id="A0A5B0N9W1"/>
<feature type="signal peptide" evidence="2">
    <location>
        <begin position="1"/>
        <end position="30"/>
    </location>
</feature>
<organism evidence="3 5">
    <name type="scientific">Puccinia graminis f. sp. tritici</name>
    <dbReference type="NCBI Taxonomy" id="56615"/>
    <lineage>
        <taxon>Eukaryota</taxon>
        <taxon>Fungi</taxon>
        <taxon>Dikarya</taxon>
        <taxon>Basidiomycota</taxon>
        <taxon>Pucciniomycotina</taxon>
        <taxon>Pucciniomycetes</taxon>
        <taxon>Pucciniales</taxon>
        <taxon>Pucciniaceae</taxon>
        <taxon>Puccinia</taxon>
    </lineage>
</organism>
<feature type="region of interest" description="Disordered" evidence="1">
    <location>
        <begin position="57"/>
        <end position="77"/>
    </location>
</feature>
<feature type="chain" id="PRO_5036137427" description="Secreted protein" evidence="2">
    <location>
        <begin position="31"/>
        <end position="102"/>
    </location>
</feature>
<evidence type="ECO:0000256" key="1">
    <source>
        <dbReference type="SAM" id="MobiDB-lite"/>
    </source>
</evidence>
<feature type="compositionally biased region" description="Basic and acidic residues" evidence="1">
    <location>
        <begin position="66"/>
        <end position="77"/>
    </location>
</feature>
<evidence type="ECO:0000313" key="3">
    <source>
        <dbReference type="EMBL" id="KAA1085516.1"/>
    </source>
</evidence>
<sequence length="102" mass="11290">MKIRSKQSFFCISLRALGVVHLSLSSKVCAAPPPRRTSTISLIIPLEARQMNDHSGPCHAMMCDSSGEHSKQEHSDHEVFQQIDDVFLESQGESCKLVFSSS</sequence>
<name>A0A5B0N9W1_PUCGR</name>
<proteinExistence type="predicted"/>
<dbReference type="EMBL" id="VDEP01000036">
    <property type="protein sequence ID" value="KAA1135936.1"/>
    <property type="molecule type" value="Genomic_DNA"/>
</dbReference>
<comment type="caution">
    <text evidence="3">The sequence shown here is derived from an EMBL/GenBank/DDBJ whole genome shotgun (WGS) entry which is preliminary data.</text>
</comment>
<dbReference type="Proteomes" id="UP000324748">
    <property type="component" value="Unassembled WGS sequence"/>
</dbReference>
<protein>
    <recommendedName>
        <fullName evidence="7">Secreted protein</fullName>
    </recommendedName>
</protein>
<gene>
    <name evidence="3" type="ORF">PGT21_009786</name>
    <name evidence="4" type="ORF">PGTUg99_003657</name>
</gene>
<keyword evidence="2" id="KW-0732">Signal</keyword>
<evidence type="ECO:0000313" key="5">
    <source>
        <dbReference type="Proteomes" id="UP000324748"/>
    </source>
</evidence>
<evidence type="ECO:0000313" key="6">
    <source>
        <dbReference type="Proteomes" id="UP000325313"/>
    </source>
</evidence>